<dbReference type="GeneID" id="80559519"/>
<gene>
    <name evidence="1" type="primary">57</name>
    <name evidence="1" type="ORF">SEA_REYJA_57</name>
</gene>
<accession>A0A4D6T6V8</accession>
<evidence type="ECO:0000313" key="1">
    <source>
        <dbReference type="EMBL" id="QCG77811.1"/>
    </source>
</evidence>
<sequence>MITGTPGKPGNLEARNRELPLSRRDIRDRVENAFANVQVIEVIRSTNYMPIRAYATRVGEAPGNFQIFQVFQVIEP</sequence>
<dbReference type="RefSeq" id="YP_010842719.1">
    <property type="nucleotide sequence ID" value="NC_079144.1"/>
</dbReference>
<proteinExistence type="predicted"/>
<dbReference type="Proteomes" id="UP000298786">
    <property type="component" value="Segment"/>
</dbReference>
<dbReference type="KEGG" id="vg:80559519"/>
<reference evidence="1 2" key="1">
    <citation type="submission" date="2019-04" db="EMBL/GenBank/DDBJ databases">
        <authorList>
            <person name="Pope W.H."/>
            <person name="Garlena R.A."/>
            <person name="Russell D.A."/>
            <person name="Jacobs-Sera D."/>
            <person name="Hatfull G.F."/>
        </authorList>
    </citation>
    <scope>NUCLEOTIDE SEQUENCE [LARGE SCALE GENOMIC DNA]</scope>
</reference>
<dbReference type="EMBL" id="MK814759">
    <property type="protein sequence ID" value="QCG77811.1"/>
    <property type="molecule type" value="Genomic_DNA"/>
</dbReference>
<protein>
    <submittedName>
        <fullName evidence="1">Uncharacterized protein</fullName>
    </submittedName>
</protein>
<organism evidence="1 2">
    <name type="scientific">Gordonia phage Reyja</name>
    <dbReference type="NCBI Taxonomy" id="2571250"/>
    <lineage>
        <taxon>Viruses</taxon>
        <taxon>Duplodnaviria</taxon>
        <taxon>Heunggongvirae</taxon>
        <taxon>Uroviricota</taxon>
        <taxon>Caudoviricetes</taxon>
        <taxon>Santhisvirus</taxon>
        <taxon>Santhisvirus reyja</taxon>
    </lineage>
</organism>
<evidence type="ECO:0000313" key="2">
    <source>
        <dbReference type="Proteomes" id="UP000298786"/>
    </source>
</evidence>
<keyword evidence="2" id="KW-1185">Reference proteome</keyword>
<name>A0A4D6T6V8_9CAUD</name>